<dbReference type="InterPro" id="IPR006487">
    <property type="entry name" value="Phage_lambda_L"/>
</dbReference>
<evidence type="ECO:0000313" key="1">
    <source>
        <dbReference type="EMBL" id="USE78900.1"/>
    </source>
</evidence>
<dbReference type="RefSeq" id="WP_252252637.1">
    <property type="nucleotide sequence ID" value="NZ_CP098736.1"/>
</dbReference>
<evidence type="ECO:0000313" key="2">
    <source>
        <dbReference type="Proteomes" id="UP001056648"/>
    </source>
</evidence>
<reference evidence="1" key="1">
    <citation type="submission" date="2022-06" db="EMBL/GenBank/DDBJ databases">
        <title>Complete genome sequence and characterization of Cupriavidus gilardii QJ1 isolated from contaminating cells.</title>
        <authorList>
            <person name="Qi J."/>
        </authorList>
    </citation>
    <scope>NUCLEOTIDE SEQUENCE</scope>
    <source>
        <strain evidence="1">QJ1</strain>
    </source>
</reference>
<dbReference type="Proteomes" id="UP001056648">
    <property type="component" value="Chromosome 2"/>
</dbReference>
<keyword evidence="2" id="KW-1185">Reference proteome</keyword>
<protein>
    <submittedName>
        <fullName evidence="1">Phage minor tail protein L</fullName>
    </submittedName>
</protein>
<accession>A0ABY4VVX6</accession>
<proteinExistence type="predicted"/>
<name>A0ABY4VVX6_9BURK</name>
<dbReference type="Pfam" id="PF05100">
    <property type="entry name" value="Phage_tail_L"/>
    <property type="match status" value="1"/>
</dbReference>
<organism evidence="1 2">
    <name type="scientific">Cupriavidus gilardii</name>
    <dbReference type="NCBI Taxonomy" id="82541"/>
    <lineage>
        <taxon>Bacteria</taxon>
        <taxon>Pseudomonadati</taxon>
        <taxon>Pseudomonadota</taxon>
        <taxon>Betaproteobacteria</taxon>
        <taxon>Burkholderiales</taxon>
        <taxon>Burkholderiaceae</taxon>
        <taxon>Cupriavidus</taxon>
    </lineage>
</organism>
<dbReference type="EMBL" id="CP098736">
    <property type="protein sequence ID" value="USE78900.1"/>
    <property type="molecule type" value="Genomic_DNA"/>
</dbReference>
<dbReference type="NCBIfam" id="TIGR01600">
    <property type="entry name" value="phage_tail_L"/>
    <property type="match status" value="1"/>
</dbReference>
<gene>
    <name evidence="1" type="ORF">NDR89_19895</name>
</gene>
<sequence>MKIDYDIQTLEPGERLELFELDATGIGGDLLRFHGHTQVGPIWWQGNEYAAWPIQGKGFARTGEGQQPTPSLSVGNVTGVISAMCLYLQDMVGAKLTRHVTLGKYLDAANFPGGNPAADPTEELPPEVWYLEQKTDEDNVSVTWELASALDFDGVQLPRRQIIANVCPWLSIGGYRGPYCGYTGTAYFDQDDNPVADPALDKCGGRLRSCKCRFGENNPLPIGSFPAADLIRS</sequence>